<evidence type="ECO:0000313" key="3">
    <source>
        <dbReference type="Proteomes" id="UP001331561"/>
    </source>
</evidence>
<keyword evidence="3" id="KW-1185">Reference proteome</keyword>
<dbReference type="RefSeq" id="WP_327597730.1">
    <property type="nucleotide sequence ID" value="NZ_JAYXHS010000001.1"/>
</dbReference>
<gene>
    <name evidence="2" type="ORF">VVD49_03450</name>
</gene>
<sequence length="258" mass="28184">MKSSLSLLFAAFTSLLASSVVHAQGRPDDPAFRYIANSPASGDGRWKGTLGFGMTLNNGNSESTQASLSADAVRTLRDSRILFHTLLIHATSGGDTTVDNDLGELRYERNFAQAAFGYGDITLERDPFRDLNLRQSYAGGLGYRLLRLDDTQLNIYAGAAYTLEDRRTAEDARGWEPTLGNDFTYKISETASIAERWVLFPTTVGNGGVRSVFQVDLNVKISGRIGVQISFLNKYRQNVGKGEKSTDTILFTGVTAGF</sequence>
<comment type="caution">
    <text evidence="2">The sequence shown here is derived from an EMBL/GenBank/DDBJ whole genome shotgun (WGS) entry which is preliminary data.</text>
</comment>
<accession>A0ABU6JZW6</accession>
<dbReference type="Proteomes" id="UP001331561">
    <property type="component" value="Unassembled WGS sequence"/>
</dbReference>
<feature type="chain" id="PRO_5047495595" evidence="1">
    <location>
        <begin position="24"/>
        <end position="258"/>
    </location>
</feature>
<dbReference type="EMBL" id="JAYXHS010000001">
    <property type="protein sequence ID" value="MEC5384761.1"/>
    <property type="molecule type" value="Genomic_DNA"/>
</dbReference>
<feature type="signal peptide" evidence="1">
    <location>
        <begin position="1"/>
        <end position="23"/>
    </location>
</feature>
<dbReference type="Pfam" id="PF04338">
    <property type="entry name" value="DUF481"/>
    <property type="match status" value="1"/>
</dbReference>
<organism evidence="2 3">
    <name type="scientific">Uliginosibacterium silvisoli</name>
    <dbReference type="NCBI Taxonomy" id="3114758"/>
    <lineage>
        <taxon>Bacteria</taxon>
        <taxon>Pseudomonadati</taxon>
        <taxon>Pseudomonadota</taxon>
        <taxon>Betaproteobacteria</taxon>
        <taxon>Rhodocyclales</taxon>
        <taxon>Zoogloeaceae</taxon>
        <taxon>Uliginosibacterium</taxon>
    </lineage>
</organism>
<proteinExistence type="predicted"/>
<evidence type="ECO:0000256" key="1">
    <source>
        <dbReference type="SAM" id="SignalP"/>
    </source>
</evidence>
<dbReference type="InterPro" id="IPR007433">
    <property type="entry name" value="DUF481"/>
</dbReference>
<protein>
    <submittedName>
        <fullName evidence="2">DUF481 domain-containing protein</fullName>
    </submittedName>
</protein>
<keyword evidence="1" id="KW-0732">Signal</keyword>
<name>A0ABU6JZW6_9RHOO</name>
<evidence type="ECO:0000313" key="2">
    <source>
        <dbReference type="EMBL" id="MEC5384761.1"/>
    </source>
</evidence>
<reference evidence="2 3" key="1">
    <citation type="submission" date="2024-01" db="EMBL/GenBank/DDBJ databases">
        <title>Uliginosibacterium soil sp. nov.</title>
        <authorList>
            <person name="Lv Y."/>
        </authorList>
    </citation>
    <scope>NUCLEOTIDE SEQUENCE [LARGE SCALE GENOMIC DNA]</scope>
    <source>
        <strain evidence="2 3">H3</strain>
    </source>
</reference>